<sequence>PTPDLSAQSPTRAARASRWSSSGAADCTRLASATPGGVLAGPRDRPQPDGRQASAAADRDEAGHRQSVRFDYSNFT</sequence>
<keyword evidence="2" id="KW-1185">Reference proteome</keyword>
<feature type="compositionally biased region" description="Low complexity" evidence="1">
    <location>
        <begin position="9"/>
        <end position="25"/>
    </location>
</feature>
<organism evidence="2 3">
    <name type="scientific">Macrostomum lignano</name>
    <dbReference type="NCBI Taxonomy" id="282301"/>
    <lineage>
        <taxon>Eukaryota</taxon>
        <taxon>Metazoa</taxon>
        <taxon>Spiralia</taxon>
        <taxon>Lophotrochozoa</taxon>
        <taxon>Platyhelminthes</taxon>
        <taxon>Rhabditophora</taxon>
        <taxon>Macrostomorpha</taxon>
        <taxon>Macrostomida</taxon>
        <taxon>Macrostomidae</taxon>
        <taxon>Macrostomum</taxon>
    </lineage>
</organism>
<evidence type="ECO:0000256" key="1">
    <source>
        <dbReference type="SAM" id="MobiDB-lite"/>
    </source>
</evidence>
<protein>
    <submittedName>
        <fullName evidence="3">Clade I nitrous oxide reductase</fullName>
    </submittedName>
</protein>
<dbReference type="Proteomes" id="UP000095280">
    <property type="component" value="Unplaced"/>
</dbReference>
<name>A0A1I8GLK9_9PLAT</name>
<evidence type="ECO:0000313" key="2">
    <source>
        <dbReference type="Proteomes" id="UP000095280"/>
    </source>
</evidence>
<feature type="region of interest" description="Disordered" evidence="1">
    <location>
        <begin position="1"/>
        <end position="76"/>
    </location>
</feature>
<proteinExistence type="predicted"/>
<accession>A0A1I8GLK9</accession>
<evidence type="ECO:0000313" key="3">
    <source>
        <dbReference type="WBParaSite" id="maker-uti_cns_0002280-snap-gene-0.7-mRNA-1"/>
    </source>
</evidence>
<reference evidence="3" key="1">
    <citation type="submission" date="2016-11" db="UniProtKB">
        <authorList>
            <consortium name="WormBaseParasite"/>
        </authorList>
    </citation>
    <scope>IDENTIFICATION</scope>
</reference>
<dbReference type="AlphaFoldDB" id="A0A1I8GLK9"/>
<dbReference type="WBParaSite" id="maker-uti_cns_0002280-snap-gene-0.7-mRNA-1">
    <property type="protein sequence ID" value="maker-uti_cns_0002280-snap-gene-0.7-mRNA-1"/>
    <property type="gene ID" value="maker-uti_cns_0002280-snap-gene-0.7"/>
</dbReference>